<dbReference type="RefSeq" id="WP_105014931.1">
    <property type="nucleotide sequence ID" value="NZ_MSCN01000001.1"/>
</dbReference>
<evidence type="ECO:0008006" key="4">
    <source>
        <dbReference type="Google" id="ProtNLM"/>
    </source>
</evidence>
<keyword evidence="3" id="KW-1185">Reference proteome</keyword>
<reference evidence="2 3" key="1">
    <citation type="submission" date="2016-12" db="EMBL/GenBank/DDBJ databases">
        <title>Trade-off between light-utilization and light-protection in marine flavobacteria.</title>
        <authorList>
            <person name="Kumagai Y."/>
            <person name="Yoshizawa S."/>
            <person name="Kogure K."/>
            <person name="Iwasaki W."/>
        </authorList>
    </citation>
    <scope>NUCLEOTIDE SEQUENCE [LARGE SCALE GENOMIC DNA]</scope>
    <source>
        <strain evidence="2 3">NBRC 108759</strain>
    </source>
</reference>
<evidence type="ECO:0000256" key="1">
    <source>
        <dbReference type="SAM" id="Phobius"/>
    </source>
</evidence>
<feature type="transmembrane region" description="Helical" evidence="1">
    <location>
        <begin position="82"/>
        <end position="104"/>
    </location>
</feature>
<sequence>MKKILFLVLLSLHCYGFSQDNNNGEITQKDTIVYQKDTKMVEDRAFNTDLKDTYSDDDFKYKEYIEKKSDSTPTVNKGFIQALGYFMTTIFPFLIGGFVIFLILKTVLGLQFNFREKPSSNKNLVQKQLIENEDIHEVDLDTLLAEAITNKEFRLAIRYYYLSVLKKLSTKELINYHKEKTNSEYLFEIENTEMRSQFSYLSYIYSYVWYGEFPVDEKRFHHAAAKYQSFINSIS</sequence>
<dbReference type="Proteomes" id="UP000238882">
    <property type="component" value="Unassembled WGS sequence"/>
</dbReference>
<evidence type="ECO:0000313" key="2">
    <source>
        <dbReference type="EMBL" id="PQJ78347.1"/>
    </source>
</evidence>
<dbReference type="OrthoDB" id="5491447at2"/>
<gene>
    <name evidence="2" type="ORF">BTO18_03700</name>
</gene>
<protein>
    <recommendedName>
        <fullName evidence="4">DUF4129 domain-containing protein</fullName>
    </recommendedName>
</protein>
<dbReference type="EMBL" id="MSCN01000001">
    <property type="protein sequence ID" value="PQJ78347.1"/>
    <property type="molecule type" value="Genomic_DNA"/>
</dbReference>
<accession>A0A2S7WL61</accession>
<dbReference type="AlphaFoldDB" id="A0A2S7WL61"/>
<organism evidence="2 3">
    <name type="scientific">Polaribacter porphyrae</name>
    <dbReference type="NCBI Taxonomy" id="1137780"/>
    <lineage>
        <taxon>Bacteria</taxon>
        <taxon>Pseudomonadati</taxon>
        <taxon>Bacteroidota</taxon>
        <taxon>Flavobacteriia</taxon>
        <taxon>Flavobacteriales</taxon>
        <taxon>Flavobacteriaceae</taxon>
    </lineage>
</organism>
<keyword evidence="1" id="KW-0472">Membrane</keyword>
<comment type="caution">
    <text evidence="2">The sequence shown here is derived from an EMBL/GenBank/DDBJ whole genome shotgun (WGS) entry which is preliminary data.</text>
</comment>
<evidence type="ECO:0000313" key="3">
    <source>
        <dbReference type="Proteomes" id="UP000238882"/>
    </source>
</evidence>
<name>A0A2S7WL61_9FLAO</name>
<keyword evidence="1" id="KW-0812">Transmembrane</keyword>
<proteinExistence type="predicted"/>
<keyword evidence="1" id="KW-1133">Transmembrane helix</keyword>